<dbReference type="EMBL" id="SMOG01000002">
    <property type="protein sequence ID" value="TDF74166.1"/>
    <property type="molecule type" value="Genomic_DNA"/>
</dbReference>
<reference evidence="1" key="1">
    <citation type="submission" date="2019-03" db="EMBL/GenBank/DDBJ databases">
        <title>Candidatus Syntrophosphaera thermopropionivorans: a novel player in syntrophic propionate oxidation during anaerobic digestion.</title>
        <authorList>
            <person name="Dyksma S."/>
        </authorList>
    </citation>
    <scope>NUCLEOTIDE SEQUENCE</scope>
    <source>
        <strain evidence="1">W5</strain>
    </source>
</reference>
<organism evidence="1 2">
    <name type="scientific">Candidatus Syntrophosphaera thermopropionivorans</name>
    <dbReference type="NCBI Taxonomy" id="2593015"/>
    <lineage>
        <taxon>Bacteria</taxon>
        <taxon>Pseudomonadati</taxon>
        <taxon>Candidatus Cloacimonadota</taxon>
        <taxon>Candidatus Cloacimonadia</taxon>
        <taxon>Candidatus Cloacimonadales</taxon>
        <taxon>Candidatus Cloacimonadaceae</taxon>
        <taxon>Candidatus Syntrophosphaera</taxon>
    </lineage>
</organism>
<keyword evidence="2" id="KW-1185">Reference proteome</keyword>
<evidence type="ECO:0000313" key="1">
    <source>
        <dbReference type="EMBL" id="TDF74166.1"/>
    </source>
</evidence>
<gene>
    <name evidence="1" type="ORF">E0946_01705</name>
</gene>
<evidence type="ECO:0000313" key="2">
    <source>
        <dbReference type="Proteomes" id="UP000294588"/>
    </source>
</evidence>
<dbReference type="Proteomes" id="UP000294588">
    <property type="component" value="Unassembled WGS sequence"/>
</dbReference>
<proteinExistence type="predicted"/>
<accession>A0AC61QKF7</accession>
<comment type="caution">
    <text evidence="1">The sequence shown here is derived from an EMBL/GenBank/DDBJ whole genome shotgun (WGS) entry which is preliminary data.</text>
</comment>
<protein>
    <submittedName>
        <fullName evidence="1">Uncharacterized protein</fullName>
    </submittedName>
</protein>
<sequence length="278" mass="31588">MRIYISIDMEGIPGTFNWEQEKTNRATIQNCMFHHIQTVIESILASPQASLIEEITLADSHSAGDNLDYSITALDERINLISGCPRPRYMMPDLDPAYDQVWFLGYHSGTGALRGNMDHTYSNSRIHNIWINGERMNEALINAAYAGYSGVPVGLVSGDETLKDELLLYLPWIEYIPTKKAVAKFSAKNYSQKLVDKQTKTSVLRTLTRTKEEIPLFTFEPPLSLKIEFNHSSMADQAQLMPYTKRLDGRTIEYQTDDYAILFEAIMVLVYLAQTTPM</sequence>
<name>A0AC61QKF7_9BACT</name>